<dbReference type="Pfam" id="PF00581">
    <property type="entry name" value="Rhodanese"/>
    <property type="match status" value="1"/>
</dbReference>
<dbReference type="Proteomes" id="UP001440612">
    <property type="component" value="Chromosome"/>
</dbReference>
<dbReference type="EMBL" id="CP150951">
    <property type="protein sequence ID" value="WZC50372.1"/>
    <property type="molecule type" value="Genomic_DNA"/>
</dbReference>
<organism evidence="2 3">
    <name type="scientific">Yoonia phaeophyticola</name>
    <dbReference type="NCBI Taxonomy" id="3137369"/>
    <lineage>
        <taxon>Bacteria</taxon>
        <taxon>Pseudomonadati</taxon>
        <taxon>Pseudomonadota</taxon>
        <taxon>Alphaproteobacteria</taxon>
        <taxon>Rhodobacterales</taxon>
        <taxon>Paracoccaceae</taxon>
        <taxon>Yoonia</taxon>
    </lineage>
</organism>
<dbReference type="SMART" id="SM00450">
    <property type="entry name" value="RHOD"/>
    <property type="match status" value="1"/>
</dbReference>
<gene>
    <name evidence="2" type="ORF">AABB29_06985</name>
</gene>
<evidence type="ECO:0000313" key="3">
    <source>
        <dbReference type="Proteomes" id="UP001440612"/>
    </source>
</evidence>
<sequence>MKSAKTYLEDANAIVPRISAQEAIAKHTAGGATFIDVRDSADIAKTGTIAGAHRIPRGFMEFAADPDMQFHNPVLQKDAALYLVCGAGGQAALAGKTLMDMGYSNVTNVGGIGDWKEAGGPTEE</sequence>
<evidence type="ECO:0000313" key="2">
    <source>
        <dbReference type="EMBL" id="WZC50372.1"/>
    </source>
</evidence>
<protein>
    <submittedName>
        <fullName evidence="2">Rhodanese-like domain-containing protein</fullName>
    </submittedName>
</protein>
<reference evidence="3" key="1">
    <citation type="submission" date="2024-04" db="EMBL/GenBank/DDBJ databases">
        <title>Phylogenomic analyses of a clade within the roseobacter group suggest taxonomic reassignments of species of the genera Aestuariivita, Citreicella, Loktanella, Nautella, Pelagibaca, Ruegeria, Thalassobius, Thiobacimonas and Tropicibacter, and the proposal o.</title>
        <authorList>
            <person name="Jeon C.O."/>
        </authorList>
    </citation>
    <scope>NUCLEOTIDE SEQUENCE [LARGE SCALE GENOMIC DNA]</scope>
    <source>
        <strain evidence="3">BS5-3</strain>
    </source>
</reference>
<dbReference type="PANTHER" id="PTHR44086">
    <property type="entry name" value="THIOSULFATE SULFURTRANSFERASE RDL2, MITOCHONDRIAL-RELATED"/>
    <property type="match status" value="1"/>
</dbReference>
<accession>A0ABZ2V725</accession>
<dbReference type="PANTHER" id="PTHR44086:SF13">
    <property type="entry name" value="THIOSULFATE SULFURTRANSFERASE PSPE"/>
    <property type="match status" value="1"/>
</dbReference>
<keyword evidence="3" id="KW-1185">Reference proteome</keyword>
<name>A0ABZ2V725_9RHOB</name>
<evidence type="ECO:0000259" key="1">
    <source>
        <dbReference type="PROSITE" id="PS50206"/>
    </source>
</evidence>
<dbReference type="Gene3D" id="3.40.250.10">
    <property type="entry name" value="Rhodanese-like domain"/>
    <property type="match status" value="1"/>
</dbReference>
<dbReference type="InterPro" id="IPR001763">
    <property type="entry name" value="Rhodanese-like_dom"/>
</dbReference>
<dbReference type="SUPFAM" id="SSF52821">
    <property type="entry name" value="Rhodanese/Cell cycle control phosphatase"/>
    <property type="match status" value="1"/>
</dbReference>
<dbReference type="RefSeq" id="WP_341368474.1">
    <property type="nucleotide sequence ID" value="NZ_CP150951.2"/>
</dbReference>
<proteinExistence type="predicted"/>
<dbReference type="InterPro" id="IPR036873">
    <property type="entry name" value="Rhodanese-like_dom_sf"/>
</dbReference>
<dbReference type="PROSITE" id="PS50206">
    <property type="entry name" value="RHODANESE_3"/>
    <property type="match status" value="1"/>
</dbReference>
<feature type="domain" description="Rhodanese" evidence="1">
    <location>
        <begin position="28"/>
        <end position="124"/>
    </location>
</feature>